<protein>
    <submittedName>
        <fullName evidence="2">Uncharacterized protein</fullName>
    </submittedName>
</protein>
<sequence length="139" mass="15096">MHTSLAVAAANGSVPRITLWRFIKLRDAADAQDSRCSGSEQEAKFGNMPTHAEAASIRDHTESVAEADKEKRAAGPVNWNESTVCGNHEGSTMIMGVLACMRHPQMGKIFAWDSRTWPQMVVAAASRIIPTTLTKAVFV</sequence>
<dbReference type="HOGENOM" id="CLU_1846403_0_0_1"/>
<evidence type="ECO:0000313" key="2">
    <source>
        <dbReference type="EMBL" id="KEY67136.1"/>
    </source>
</evidence>
<name>A0A084APA7_STACB</name>
<dbReference type="AlphaFoldDB" id="A0A084APA7"/>
<feature type="compositionally biased region" description="Basic and acidic residues" evidence="1">
    <location>
        <begin position="56"/>
        <end position="73"/>
    </location>
</feature>
<proteinExistence type="predicted"/>
<gene>
    <name evidence="2" type="ORF">S7711_10658</name>
</gene>
<evidence type="ECO:0000256" key="1">
    <source>
        <dbReference type="SAM" id="MobiDB-lite"/>
    </source>
</evidence>
<dbReference type="EMBL" id="KL648629">
    <property type="protein sequence ID" value="KEY67136.1"/>
    <property type="molecule type" value="Genomic_DNA"/>
</dbReference>
<feature type="region of interest" description="Disordered" evidence="1">
    <location>
        <begin position="34"/>
        <end position="75"/>
    </location>
</feature>
<organism evidence="2 3">
    <name type="scientific">Stachybotrys chartarum (strain CBS 109288 / IBT 7711)</name>
    <name type="common">Toxic black mold</name>
    <name type="synonym">Stilbospora chartarum</name>
    <dbReference type="NCBI Taxonomy" id="1280523"/>
    <lineage>
        <taxon>Eukaryota</taxon>
        <taxon>Fungi</taxon>
        <taxon>Dikarya</taxon>
        <taxon>Ascomycota</taxon>
        <taxon>Pezizomycotina</taxon>
        <taxon>Sordariomycetes</taxon>
        <taxon>Hypocreomycetidae</taxon>
        <taxon>Hypocreales</taxon>
        <taxon>Stachybotryaceae</taxon>
        <taxon>Stachybotrys</taxon>
    </lineage>
</organism>
<accession>A0A084APA7</accession>
<keyword evidence="3" id="KW-1185">Reference proteome</keyword>
<dbReference type="Proteomes" id="UP000028045">
    <property type="component" value="Unassembled WGS sequence"/>
</dbReference>
<evidence type="ECO:0000313" key="3">
    <source>
        <dbReference type="Proteomes" id="UP000028045"/>
    </source>
</evidence>
<reference evidence="2 3" key="1">
    <citation type="journal article" date="2014" name="BMC Genomics">
        <title>Comparative genome sequencing reveals chemotype-specific gene clusters in the toxigenic black mold Stachybotrys.</title>
        <authorList>
            <person name="Semeiks J."/>
            <person name="Borek D."/>
            <person name="Otwinowski Z."/>
            <person name="Grishin N.V."/>
        </authorList>
    </citation>
    <scope>NUCLEOTIDE SEQUENCE [LARGE SCALE GENOMIC DNA]</scope>
    <source>
        <strain evidence="3">CBS 109288 / IBT 7711</strain>
    </source>
</reference>